<evidence type="ECO:0000259" key="1">
    <source>
        <dbReference type="PROSITE" id="PS50022"/>
    </source>
</evidence>
<dbReference type="SUPFAM" id="SSF49785">
    <property type="entry name" value="Galactose-binding domain-like"/>
    <property type="match status" value="1"/>
</dbReference>
<name>A0ABR1AVC0_POLSC</name>
<reference evidence="2 3" key="1">
    <citation type="submission" date="2023-09" db="EMBL/GenBank/DDBJ databases">
        <title>Genomes of two closely related lineages of the louse Polyplax serrata with different host specificities.</title>
        <authorList>
            <person name="Martinu J."/>
            <person name="Tarabai H."/>
            <person name="Stefka J."/>
            <person name="Hypsa V."/>
        </authorList>
    </citation>
    <scope>NUCLEOTIDE SEQUENCE [LARGE SCALE GENOMIC DNA]</scope>
    <source>
        <strain evidence="2">98ZLc_SE</strain>
    </source>
</reference>
<feature type="domain" description="F5/8 type C" evidence="1">
    <location>
        <begin position="92"/>
        <end position="125"/>
    </location>
</feature>
<dbReference type="Gene3D" id="2.60.120.260">
    <property type="entry name" value="Galactose-binding domain-like"/>
    <property type="match status" value="1"/>
</dbReference>
<proteinExistence type="predicted"/>
<sequence length="125" mass="13510">MGCQGCEKKWSLIVTQQVGGLSVCDKKIGSVGTKPFGDEFQLGNLFLRGYFLGEIGKNEDGVKSSGKHLEAKVFGRGCRFGRGRWFLWQGECRTALGMEAGRIPDSAISASSSYEAKSVGPQNAR</sequence>
<gene>
    <name evidence="2" type="ORF">RUM44_010145</name>
</gene>
<accession>A0ABR1AVC0</accession>
<keyword evidence="3" id="KW-1185">Reference proteome</keyword>
<dbReference type="InterPro" id="IPR000421">
    <property type="entry name" value="FA58C"/>
</dbReference>
<comment type="caution">
    <text evidence="2">The sequence shown here is derived from an EMBL/GenBank/DDBJ whole genome shotgun (WGS) entry which is preliminary data.</text>
</comment>
<dbReference type="PROSITE" id="PS50022">
    <property type="entry name" value="FA58C_3"/>
    <property type="match status" value="1"/>
</dbReference>
<evidence type="ECO:0000313" key="2">
    <source>
        <dbReference type="EMBL" id="KAK6627666.1"/>
    </source>
</evidence>
<dbReference type="Proteomes" id="UP001359485">
    <property type="component" value="Unassembled WGS sequence"/>
</dbReference>
<evidence type="ECO:0000313" key="3">
    <source>
        <dbReference type="Proteomes" id="UP001359485"/>
    </source>
</evidence>
<protein>
    <recommendedName>
        <fullName evidence="1">F5/8 type C domain-containing protein</fullName>
    </recommendedName>
</protein>
<organism evidence="2 3">
    <name type="scientific">Polyplax serrata</name>
    <name type="common">Common mouse louse</name>
    <dbReference type="NCBI Taxonomy" id="468196"/>
    <lineage>
        <taxon>Eukaryota</taxon>
        <taxon>Metazoa</taxon>
        <taxon>Ecdysozoa</taxon>
        <taxon>Arthropoda</taxon>
        <taxon>Hexapoda</taxon>
        <taxon>Insecta</taxon>
        <taxon>Pterygota</taxon>
        <taxon>Neoptera</taxon>
        <taxon>Paraneoptera</taxon>
        <taxon>Psocodea</taxon>
        <taxon>Troctomorpha</taxon>
        <taxon>Phthiraptera</taxon>
        <taxon>Anoplura</taxon>
        <taxon>Polyplacidae</taxon>
        <taxon>Polyplax</taxon>
    </lineage>
</organism>
<dbReference type="InterPro" id="IPR008979">
    <property type="entry name" value="Galactose-bd-like_sf"/>
</dbReference>
<dbReference type="EMBL" id="JAWJWF010000045">
    <property type="protein sequence ID" value="KAK6627666.1"/>
    <property type="molecule type" value="Genomic_DNA"/>
</dbReference>